<dbReference type="InterPro" id="IPR004210">
    <property type="entry name" value="BESS_motif"/>
</dbReference>
<comment type="caution">
    <text evidence="5">The sequence shown here is derived from an EMBL/GenBank/DDBJ whole genome shotgun (WGS) entry which is preliminary data.</text>
</comment>
<evidence type="ECO:0000256" key="2">
    <source>
        <dbReference type="SAM" id="MobiDB-lite"/>
    </source>
</evidence>
<accession>A0AAD9PR03</accession>
<gene>
    <name evidence="5" type="ORF">P5673_032574</name>
</gene>
<dbReference type="InterPro" id="IPR039353">
    <property type="entry name" value="TF_Adf1"/>
</dbReference>
<evidence type="ECO:0008006" key="7">
    <source>
        <dbReference type="Google" id="ProtNLM"/>
    </source>
</evidence>
<evidence type="ECO:0000313" key="5">
    <source>
        <dbReference type="EMBL" id="KAK2547447.1"/>
    </source>
</evidence>
<dbReference type="SMART" id="SM00595">
    <property type="entry name" value="MADF"/>
    <property type="match status" value="1"/>
</dbReference>
<dbReference type="Proteomes" id="UP001249851">
    <property type="component" value="Unassembled WGS sequence"/>
</dbReference>
<dbReference type="EMBL" id="JARQWQ010000184">
    <property type="protein sequence ID" value="KAK2547447.1"/>
    <property type="molecule type" value="Genomic_DNA"/>
</dbReference>
<evidence type="ECO:0000313" key="6">
    <source>
        <dbReference type="Proteomes" id="UP001249851"/>
    </source>
</evidence>
<dbReference type="PROSITE" id="PS51029">
    <property type="entry name" value="MADF"/>
    <property type="match status" value="1"/>
</dbReference>
<reference evidence="5" key="2">
    <citation type="journal article" date="2023" name="Science">
        <title>Genomic signatures of disease resistance in endangered staghorn corals.</title>
        <authorList>
            <person name="Vollmer S.V."/>
            <person name="Selwyn J.D."/>
            <person name="Despard B.A."/>
            <person name="Roesel C.L."/>
        </authorList>
    </citation>
    <scope>NUCLEOTIDE SEQUENCE</scope>
    <source>
        <strain evidence="5">K2</strain>
    </source>
</reference>
<feature type="compositionally biased region" description="Polar residues" evidence="2">
    <location>
        <begin position="138"/>
        <end position="153"/>
    </location>
</feature>
<feature type="domain" description="BESS" evidence="4">
    <location>
        <begin position="202"/>
        <end position="241"/>
    </location>
</feature>
<dbReference type="Pfam" id="PF10545">
    <property type="entry name" value="MADF_DNA_bdg"/>
    <property type="match status" value="1"/>
</dbReference>
<dbReference type="AlphaFoldDB" id="A0AAD9PR03"/>
<keyword evidence="1" id="KW-0539">Nucleus</keyword>
<dbReference type="GO" id="GO:0003677">
    <property type="term" value="F:DNA binding"/>
    <property type="evidence" value="ECO:0007669"/>
    <property type="project" value="InterPro"/>
</dbReference>
<dbReference type="GO" id="GO:0005667">
    <property type="term" value="C:transcription regulator complex"/>
    <property type="evidence" value="ECO:0007669"/>
    <property type="project" value="TreeGrafter"/>
</dbReference>
<dbReference type="GO" id="GO:0005634">
    <property type="term" value="C:nucleus"/>
    <property type="evidence" value="ECO:0007669"/>
    <property type="project" value="UniProtKB-SubCell"/>
</dbReference>
<sequence>MASNTVFYEKLAEAVRLYPCLYNKSSEDFKDANKKKLCWKYVAAAVGVTSGDEAKTPFTNLRNKYSHDKKKIERKKVLGAGIDEVTQAVKEASEIYPFMKWLEPYIEPRKTVSNFKNVGAEQEFDEDTGEESRPITPASETDTEPASNSSCISRGLSSVVTSRSLEKRKQTATQGIEETGMGLMKSLEESMKRRAASYPAQQDDDALFTQLLASQLKQLPAHQKIMVKMEINLIIYRSLLSSSSHGLATHETPQRNMPSNHGNTASGIANQGVRLYQGIEEGGPQYPPGYFFQNCPS</sequence>
<dbReference type="GO" id="GO:0006357">
    <property type="term" value="P:regulation of transcription by RNA polymerase II"/>
    <property type="evidence" value="ECO:0007669"/>
    <property type="project" value="TreeGrafter"/>
</dbReference>
<proteinExistence type="predicted"/>
<evidence type="ECO:0000259" key="3">
    <source>
        <dbReference type="PROSITE" id="PS51029"/>
    </source>
</evidence>
<feature type="domain" description="MADF" evidence="3">
    <location>
        <begin position="10"/>
        <end position="107"/>
    </location>
</feature>
<reference evidence="5" key="1">
    <citation type="journal article" date="2023" name="G3 (Bethesda)">
        <title>Whole genome assembly and annotation of the endangered Caribbean coral Acropora cervicornis.</title>
        <authorList>
            <person name="Selwyn J.D."/>
            <person name="Vollmer S.V."/>
        </authorList>
    </citation>
    <scope>NUCLEOTIDE SEQUENCE</scope>
    <source>
        <strain evidence="5">K2</strain>
    </source>
</reference>
<dbReference type="PANTHER" id="PTHR12243:SF67">
    <property type="entry name" value="COREPRESSOR OF PANGOLIN, ISOFORM A-RELATED"/>
    <property type="match status" value="1"/>
</dbReference>
<evidence type="ECO:0000256" key="1">
    <source>
        <dbReference type="PROSITE-ProRule" id="PRU00371"/>
    </source>
</evidence>
<dbReference type="PANTHER" id="PTHR12243">
    <property type="entry name" value="MADF DOMAIN TRANSCRIPTION FACTOR"/>
    <property type="match status" value="1"/>
</dbReference>
<name>A0AAD9PR03_ACRCE</name>
<keyword evidence="6" id="KW-1185">Reference proteome</keyword>
<comment type="subcellular location">
    <subcellularLocation>
        <location evidence="1">Nucleus</location>
    </subcellularLocation>
</comment>
<organism evidence="5 6">
    <name type="scientific">Acropora cervicornis</name>
    <name type="common">Staghorn coral</name>
    <dbReference type="NCBI Taxonomy" id="6130"/>
    <lineage>
        <taxon>Eukaryota</taxon>
        <taxon>Metazoa</taxon>
        <taxon>Cnidaria</taxon>
        <taxon>Anthozoa</taxon>
        <taxon>Hexacorallia</taxon>
        <taxon>Scleractinia</taxon>
        <taxon>Astrocoeniina</taxon>
        <taxon>Acroporidae</taxon>
        <taxon>Acropora</taxon>
    </lineage>
</organism>
<evidence type="ECO:0000259" key="4">
    <source>
        <dbReference type="PROSITE" id="PS51031"/>
    </source>
</evidence>
<protein>
    <recommendedName>
        <fullName evidence="7">MADF domain-containing protein</fullName>
    </recommendedName>
</protein>
<feature type="region of interest" description="Disordered" evidence="2">
    <location>
        <begin position="120"/>
        <end position="153"/>
    </location>
</feature>
<dbReference type="PROSITE" id="PS51031">
    <property type="entry name" value="BESS"/>
    <property type="match status" value="1"/>
</dbReference>
<dbReference type="InterPro" id="IPR006578">
    <property type="entry name" value="MADF-dom"/>
</dbReference>